<keyword evidence="3" id="KW-1185">Reference proteome</keyword>
<dbReference type="Pfam" id="PF03929">
    <property type="entry name" value="PepSY_TM"/>
    <property type="match status" value="1"/>
</dbReference>
<organism evidence="2 3">
    <name type="scientific">Novosphingobium subterraneum</name>
    <dbReference type="NCBI Taxonomy" id="48936"/>
    <lineage>
        <taxon>Bacteria</taxon>
        <taxon>Pseudomonadati</taxon>
        <taxon>Pseudomonadota</taxon>
        <taxon>Alphaproteobacteria</taxon>
        <taxon>Sphingomonadales</taxon>
        <taxon>Sphingomonadaceae</taxon>
        <taxon>Novosphingobium</taxon>
    </lineage>
</organism>
<accession>A0A0B9ACD7</accession>
<evidence type="ECO:0008006" key="4">
    <source>
        <dbReference type="Google" id="ProtNLM"/>
    </source>
</evidence>
<dbReference type="InterPro" id="IPR005625">
    <property type="entry name" value="PepSY-ass_TM"/>
</dbReference>
<protein>
    <recommendedName>
        <fullName evidence="4">PepSY domain-containing protein</fullName>
    </recommendedName>
</protein>
<feature type="transmembrane region" description="Helical" evidence="1">
    <location>
        <begin position="86"/>
        <end position="107"/>
    </location>
</feature>
<feature type="transmembrane region" description="Helical" evidence="1">
    <location>
        <begin position="7"/>
        <end position="32"/>
    </location>
</feature>
<evidence type="ECO:0000313" key="2">
    <source>
        <dbReference type="EMBL" id="KHS46982.1"/>
    </source>
</evidence>
<name>A0A0B9ACD7_9SPHN</name>
<keyword evidence="1" id="KW-0812">Transmembrane</keyword>
<gene>
    <name evidence="2" type="ORF">NJ75_01818</name>
</gene>
<keyword evidence="1" id="KW-0472">Membrane</keyword>
<sequence length="125" mass="14232">MRKWHRWITVFFGVFMIWMAFTGVASHVTALWPAGEQAGPPPVPQGFVCPETMMCRPKAPPGGMKSLVGWFHHLHSGEEFGPVGTAISLMTGLALLFFSISGLWMYFSMWKNRKDRSLKPGWFWK</sequence>
<reference evidence="2 3" key="1">
    <citation type="submission" date="2014-10" db="EMBL/GenBank/DDBJ databases">
        <title>Draft genome sequence of Novosphingobium subterraneum DSM 12447.</title>
        <authorList>
            <person name="Gan H.M."/>
            <person name="Gan H.Y."/>
            <person name="Savka M.A."/>
        </authorList>
    </citation>
    <scope>NUCLEOTIDE SEQUENCE [LARGE SCALE GENOMIC DNA]</scope>
    <source>
        <strain evidence="2 3">DSM 12447</strain>
    </source>
</reference>
<dbReference type="Proteomes" id="UP000031338">
    <property type="component" value="Unassembled WGS sequence"/>
</dbReference>
<evidence type="ECO:0000256" key="1">
    <source>
        <dbReference type="SAM" id="Phobius"/>
    </source>
</evidence>
<dbReference type="EMBL" id="JRVC01000007">
    <property type="protein sequence ID" value="KHS46982.1"/>
    <property type="molecule type" value="Genomic_DNA"/>
</dbReference>
<dbReference type="AlphaFoldDB" id="A0A0B9ACD7"/>
<dbReference type="STRING" id="48936.NJ75_01818"/>
<comment type="caution">
    <text evidence="2">The sequence shown here is derived from an EMBL/GenBank/DDBJ whole genome shotgun (WGS) entry which is preliminary data.</text>
</comment>
<dbReference type="PATRIC" id="fig|48936.3.peg.1831"/>
<evidence type="ECO:0000313" key="3">
    <source>
        <dbReference type="Proteomes" id="UP000031338"/>
    </source>
</evidence>
<proteinExistence type="predicted"/>
<keyword evidence="1" id="KW-1133">Transmembrane helix</keyword>